<name>A0A3P8W860_CYNSE</name>
<evidence type="ECO:0000256" key="8">
    <source>
        <dbReference type="SAM" id="MobiDB-lite"/>
    </source>
</evidence>
<keyword evidence="5" id="KW-0009">Actin-binding</keyword>
<keyword evidence="11" id="KW-1185">Reference proteome</keyword>
<keyword evidence="3 7" id="KW-0175">Coiled coil</keyword>
<evidence type="ECO:0000256" key="5">
    <source>
        <dbReference type="ARBA" id="ARBA00023203"/>
    </source>
</evidence>
<feature type="coiled-coil region" evidence="7">
    <location>
        <begin position="268"/>
        <end position="295"/>
    </location>
</feature>
<feature type="compositionally biased region" description="Basic and acidic residues" evidence="8">
    <location>
        <begin position="69"/>
        <end position="84"/>
    </location>
</feature>
<feature type="region of interest" description="Disordered" evidence="8">
    <location>
        <begin position="69"/>
        <end position="118"/>
    </location>
</feature>
<dbReference type="InterPro" id="IPR003124">
    <property type="entry name" value="WH2_dom"/>
</dbReference>
<sequence>MSFAMEDNLESGWVSVRPKVFDEKERHKFAFIVAWNDIEEKFAITCHNRTVQRRTTFLDPLLDYSLPTDDKYAKSPDTKSKDEVCQTSKVRPHSVPKGKPTTKSGPGDKKPSKPGQSQTLECISHTIGSWDIVTPKVMDVEILDPIDAPMSQDDGDSRDQDSNSHADFSWAGLFSFQDLRTAHLQLCSVNSDLEPCLPSFPEDQSGVWSVLFGGTGLSQREAEALCYQLQVYLGHALDTCGWKILSQVLFSESDDTEEYYESLSELRHKGYEDALERAKRRMQEVLDKHKALDSMVDLLQVYPEEDEAYGELLEATTQLYHYLLQPFRDMRELAMLRRQQIKVTCSYTHTRTHTHTPLYDRMRADQKKFGKSTWRAAVQRMERLQHAVSRETLQMMRAKEICLEQRKHGLKEEMQTLQGGEDAMLRLDQLEELYYELQLQLYDIQAEVLSCEELLLTAQLQSLRRTMTECQDEVVYYDAYETPDAMNGEEDPAAPPPPLRDDELIVLRQRTRHLEARRGRITAKKVYLKNKKEICIVNHNQKLQQRQGSLADCKHRTIIYYLKEDEAKQNARVSQERQRTLDRLRSLKQRYPGQVTLKSSRLRLNQTHSRKKVGQQPSTQAASVQTDCTSDIPQLSAPPPPPTDFYCCDSISLPMADLENLTSSPPFLSLPPLTASPSALLTAPPPPPPPPPLPPPPPPSLEDQSQGEFRGQEPTGSPVRQLTCESESPPLPLAPFSPRFFDSSQLLTARKKLRKTASLDSTQWRRASSPMDEVLASLKRGSFHLRKAELRVLAPDPDDDTNNILAQIRQGVRLRKVRTHPEQQQRNSKSFPHSTDALTRSIHEALRRIKEASPESESEDEGLPCTDWEN</sequence>
<reference evidence="10" key="3">
    <citation type="submission" date="2025-09" db="UniProtKB">
        <authorList>
            <consortium name="Ensembl"/>
        </authorList>
    </citation>
    <scope>IDENTIFICATION</scope>
</reference>
<dbReference type="GO" id="GO:0072332">
    <property type="term" value="P:intrinsic apoptotic signaling pathway by p53 class mediator"/>
    <property type="evidence" value="ECO:0007669"/>
    <property type="project" value="TreeGrafter"/>
</dbReference>
<proteinExistence type="predicted"/>
<evidence type="ECO:0000259" key="9">
    <source>
        <dbReference type="PROSITE" id="PS51082"/>
    </source>
</evidence>
<evidence type="ECO:0000313" key="10">
    <source>
        <dbReference type="Ensembl" id="ENSCSEP00000020725.1"/>
    </source>
</evidence>
<dbReference type="AlphaFoldDB" id="A0A3P8W860"/>
<feature type="compositionally biased region" description="Polar residues" evidence="8">
    <location>
        <begin position="714"/>
        <end position="726"/>
    </location>
</feature>
<dbReference type="GO" id="GO:0034314">
    <property type="term" value="P:Arp2/3 complex-mediated actin nucleation"/>
    <property type="evidence" value="ECO:0007669"/>
    <property type="project" value="TreeGrafter"/>
</dbReference>
<dbReference type="InParanoid" id="A0A3P8W860"/>
<evidence type="ECO:0000256" key="6">
    <source>
        <dbReference type="ARBA" id="ARBA00023329"/>
    </source>
</evidence>
<dbReference type="InterPro" id="IPR031738">
    <property type="entry name" value="JMY/WHAMM"/>
</dbReference>
<feature type="region of interest" description="Disordered" evidence="8">
    <location>
        <begin position="672"/>
        <end position="737"/>
    </location>
</feature>
<evidence type="ECO:0000256" key="7">
    <source>
        <dbReference type="SAM" id="Coils"/>
    </source>
</evidence>
<comment type="subcellular location">
    <subcellularLocation>
        <location evidence="1">Cytoplasmic vesicle membrane</location>
    </subcellularLocation>
</comment>
<dbReference type="InterPro" id="IPR031808">
    <property type="entry name" value="JMY/WHAMM_N"/>
</dbReference>
<dbReference type="PANTHER" id="PTHR23330:SF8">
    <property type="entry name" value="JUNCTION-MEDIATING AND -REGULATORY PROTEIN"/>
    <property type="match status" value="1"/>
</dbReference>
<dbReference type="Pfam" id="PF15920">
    <property type="entry name" value="WHAMM-JMY_N"/>
    <property type="match status" value="2"/>
</dbReference>
<dbReference type="GO" id="GO:0005634">
    <property type="term" value="C:nucleus"/>
    <property type="evidence" value="ECO:0007669"/>
    <property type="project" value="TreeGrafter"/>
</dbReference>
<evidence type="ECO:0000256" key="3">
    <source>
        <dbReference type="ARBA" id="ARBA00023054"/>
    </source>
</evidence>
<feature type="compositionally biased region" description="Acidic residues" evidence="8">
    <location>
        <begin position="854"/>
        <end position="870"/>
    </location>
</feature>
<protein>
    <submittedName>
        <fullName evidence="10">Junction mediating and regulatory protein, p53 cofactor</fullName>
    </submittedName>
</protein>
<evidence type="ECO:0000256" key="1">
    <source>
        <dbReference type="ARBA" id="ARBA00004156"/>
    </source>
</evidence>
<evidence type="ECO:0000256" key="2">
    <source>
        <dbReference type="ARBA" id="ARBA00022490"/>
    </source>
</evidence>
<dbReference type="PANTHER" id="PTHR23330">
    <property type="entry name" value="P300 TRANSCRIPTIONAL COFACTOR JMY-RELATED"/>
    <property type="match status" value="1"/>
</dbReference>
<keyword evidence="2" id="KW-0963">Cytoplasm</keyword>
<reference evidence="10 11" key="1">
    <citation type="journal article" date="2014" name="Nat. Genet.">
        <title>Whole-genome sequence of a flatfish provides insights into ZW sex chromosome evolution and adaptation to a benthic lifestyle.</title>
        <authorList>
            <person name="Chen S."/>
            <person name="Zhang G."/>
            <person name="Shao C."/>
            <person name="Huang Q."/>
            <person name="Liu G."/>
            <person name="Zhang P."/>
            <person name="Song W."/>
            <person name="An N."/>
            <person name="Chalopin D."/>
            <person name="Volff J.N."/>
            <person name="Hong Y."/>
            <person name="Li Q."/>
            <person name="Sha Z."/>
            <person name="Zhou H."/>
            <person name="Xie M."/>
            <person name="Yu Q."/>
            <person name="Liu Y."/>
            <person name="Xiang H."/>
            <person name="Wang N."/>
            <person name="Wu K."/>
            <person name="Yang C."/>
            <person name="Zhou Q."/>
            <person name="Liao X."/>
            <person name="Yang L."/>
            <person name="Hu Q."/>
            <person name="Zhang J."/>
            <person name="Meng L."/>
            <person name="Jin L."/>
            <person name="Tian Y."/>
            <person name="Lian J."/>
            <person name="Yang J."/>
            <person name="Miao G."/>
            <person name="Liu S."/>
            <person name="Liang Z."/>
            <person name="Yan F."/>
            <person name="Li Y."/>
            <person name="Sun B."/>
            <person name="Zhang H."/>
            <person name="Zhang J."/>
            <person name="Zhu Y."/>
            <person name="Du M."/>
            <person name="Zhao Y."/>
            <person name="Schartl M."/>
            <person name="Tang Q."/>
            <person name="Wang J."/>
        </authorList>
    </citation>
    <scope>NUCLEOTIDE SEQUENCE</scope>
</reference>
<dbReference type="Proteomes" id="UP000265120">
    <property type="component" value="Chromosome 14"/>
</dbReference>
<reference evidence="10" key="2">
    <citation type="submission" date="2025-08" db="UniProtKB">
        <authorList>
            <consortium name="Ensembl"/>
        </authorList>
    </citation>
    <scope>IDENTIFICATION</scope>
</reference>
<feature type="compositionally biased region" description="Pro residues" evidence="8">
    <location>
        <begin position="683"/>
        <end position="700"/>
    </location>
</feature>
<dbReference type="GO" id="GO:0003713">
    <property type="term" value="F:transcription coactivator activity"/>
    <property type="evidence" value="ECO:0007669"/>
    <property type="project" value="TreeGrafter"/>
</dbReference>
<dbReference type="GO" id="GO:0043065">
    <property type="term" value="P:positive regulation of apoptotic process"/>
    <property type="evidence" value="ECO:0007669"/>
    <property type="project" value="TreeGrafter"/>
</dbReference>
<dbReference type="GO" id="GO:0071933">
    <property type="term" value="F:Arp2/3 complex binding"/>
    <property type="evidence" value="ECO:0007669"/>
    <property type="project" value="TreeGrafter"/>
</dbReference>
<evidence type="ECO:0000313" key="11">
    <source>
        <dbReference type="Proteomes" id="UP000265120"/>
    </source>
</evidence>
<feature type="region of interest" description="Disordered" evidence="8">
    <location>
        <begin position="816"/>
        <end position="870"/>
    </location>
</feature>
<dbReference type="Pfam" id="PF15871">
    <property type="entry name" value="JMY"/>
    <property type="match status" value="1"/>
</dbReference>
<dbReference type="GeneTree" id="ENSGT00510000046704"/>
<feature type="compositionally biased region" description="Basic and acidic residues" evidence="8">
    <location>
        <begin position="841"/>
        <end position="853"/>
    </location>
</feature>
<feature type="region of interest" description="Disordered" evidence="8">
    <location>
        <begin position="605"/>
        <end position="643"/>
    </location>
</feature>
<dbReference type="GO" id="GO:0003779">
    <property type="term" value="F:actin binding"/>
    <property type="evidence" value="ECO:0007669"/>
    <property type="project" value="UniProtKB-KW"/>
</dbReference>
<keyword evidence="4" id="KW-0472">Membrane</keyword>
<organism evidence="10 11">
    <name type="scientific">Cynoglossus semilaevis</name>
    <name type="common">Tongue sole</name>
    <dbReference type="NCBI Taxonomy" id="244447"/>
    <lineage>
        <taxon>Eukaryota</taxon>
        <taxon>Metazoa</taxon>
        <taxon>Chordata</taxon>
        <taxon>Craniata</taxon>
        <taxon>Vertebrata</taxon>
        <taxon>Euteleostomi</taxon>
        <taxon>Actinopterygii</taxon>
        <taxon>Neopterygii</taxon>
        <taxon>Teleostei</taxon>
        <taxon>Neoteleostei</taxon>
        <taxon>Acanthomorphata</taxon>
        <taxon>Carangaria</taxon>
        <taxon>Pleuronectiformes</taxon>
        <taxon>Pleuronectoidei</taxon>
        <taxon>Cynoglossidae</taxon>
        <taxon>Cynoglossinae</taxon>
        <taxon>Cynoglossus</taxon>
    </lineage>
</organism>
<keyword evidence="6" id="KW-0968">Cytoplasmic vesicle</keyword>
<feature type="compositionally biased region" description="Polar residues" evidence="8">
    <location>
        <begin position="822"/>
        <end position="838"/>
    </location>
</feature>
<feature type="domain" description="WH2" evidence="9">
    <location>
        <begin position="800"/>
        <end position="817"/>
    </location>
</feature>
<dbReference type="STRING" id="244447.ENSCSEP00000020725"/>
<dbReference type="OMA" id="WNIVTPK"/>
<accession>A0A3P8W860</accession>
<dbReference type="PROSITE" id="PS51082">
    <property type="entry name" value="WH2"/>
    <property type="match status" value="1"/>
</dbReference>
<feature type="compositionally biased region" description="Low complexity" evidence="8">
    <location>
        <begin position="672"/>
        <end position="682"/>
    </location>
</feature>
<dbReference type="FunCoup" id="A0A3P8W860">
    <property type="interactions" value="713"/>
</dbReference>
<feature type="compositionally biased region" description="Polar residues" evidence="8">
    <location>
        <begin position="615"/>
        <end position="633"/>
    </location>
</feature>
<evidence type="ECO:0000256" key="4">
    <source>
        <dbReference type="ARBA" id="ARBA00023136"/>
    </source>
</evidence>
<dbReference type="GO" id="GO:0030659">
    <property type="term" value="C:cytoplasmic vesicle membrane"/>
    <property type="evidence" value="ECO:0007669"/>
    <property type="project" value="UniProtKB-SubCell"/>
</dbReference>
<dbReference type="GO" id="GO:0070060">
    <property type="term" value="P:'de novo' actin filament nucleation"/>
    <property type="evidence" value="ECO:0007669"/>
    <property type="project" value="TreeGrafter"/>
</dbReference>
<dbReference type="Ensembl" id="ENSCSET00000020986.1">
    <property type="protein sequence ID" value="ENSCSEP00000020725.1"/>
    <property type="gene ID" value="ENSCSEG00000013221.1"/>
</dbReference>